<evidence type="ECO:0000256" key="5">
    <source>
        <dbReference type="ARBA" id="ARBA00022833"/>
    </source>
</evidence>
<evidence type="ECO:0000256" key="2">
    <source>
        <dbReference type="ARBA" id="ARBA00005634"/>
    </source>
</evidence>
<feature type="chain" id="PRO_5040531515" description="Peptide hydrolase" evidence="6">
    <location>
        <begin position="25"/>
        <end position="496"/>
    </location>
</feature>
<sequence>MVRSFLITVSAALMLAAASTAAAAAAVHWEFVDANQPQTLEYQINCTKELRGVYEDLSIYAVPEPCWIKTSMLPAEHMYSQLIVLERQHLEGDSAQDIQDWSDAVTDAVADYAIHSESKTGEGNGAQLPYTVFRGRRKFCRFTTIDLPASQPKHRIVIGSNCAADETFNLIDFLPSNTEVLPVRTQGFVDPLLSLPPNHPIITKSKTLKHRKSLQAIVDQVNIKTLEKDVTWLTGEADGSPFLTRSSTSKQSLEVAQWIKSQFESYGCDKVELMTYNRRFGPNVICTFTGTERPDEHVIIGAHHDSRGSFFNPRAPGADDDGSGSSMLLQVARIIKANNLSFGRTFVISAFSGEEQGLFGSAALARKMKEDGTSITMMIQGDMLAYRKPGEPIQVAFPARYHTPELSSLLRNVTELYVPEAVVGITGACCSDHQSFWEAGFPATAFFERNGPIADPMYHNSGDLVYREGYDFEQLRASTKAMMASVFEVADIKFDL</sequence>
<organism evidence="8 9">
    <name type="scientific">Mortierella polycephala</name>
    <dbReference type="NCBI Taxonomy" id="41804"/>
    <lineage>
        <taxon>Eukaryota</taxon>
        <taxon>Fungi</taxon>
        <taxon>Fungi incertae sedis</taxon>
        <taxon>Mucoromycota</taxon>
        <taxon>Mortierellomycotina</taxon>
        <taxon>Mortierellomycetes</taxon>
        <taxon>Mortierellales</taxon>
        <taxon>Mortierellaceae</taxon>
        <taxon>Mortierella</taxon>
    </lineage>
</organism>
<dbReference type="InterPro" id="IPR007484">
    <property type="entry name" value="Peptidase_M28"/>
</dbReference>
<gene>
    <name evidence="8" type="ORF">BG011_008358</name>
</gene>
<name>A0A9P6PN42_9FUNG</name>
<comment type="cofactor">
    <cofactor evidence="1">
        <name>Zn(2+)</name>
        <dbReference type="ChEBI" id="CHEBI:29105"/>
    </cofactor>
</comment>
<dbReference type="GO" id="GO:0006508">
    <property type="term" value="P:proteolysis"/>
    <property type="evidence" value="ECO:0007669"/>
    <property type="project" value="UniProtKB-KW"/>
</dbReference>
<keyword evidence="9" id="KW-1185">Reference proteome</keyword>
<protein>
    <recommendedName>
        <fullName evidence="6">Peptide hydrolase</fullName>
        <ecNumber evidence="6">3.4.-.-</ecNumber>
    </recommendedName>
</protein>
<feature type="signal peptide" evidence="6">
    <location>
        <begin position="1"/>
        <end position="24"/>
    </location>
</feature>
<dbReference type="Proteomes" id="UP000726737">
    <property type="component" value="Unassembled WGS sequence"/>
</dbReference>
<keyword evidence="4 6" id="KW-0378">Hydrolase</keyword>
<evidence type="ECO:0000313" key="9">
    <source>
        <dbReference type="Proteomes" id="UP000726737"/>
    </source>
</evidence>
<dbReference type="PANTHER" id="PTHR12147">
    <property type="entry name" value="METALLOPEPTIDASE M28 FAMILY MEMBER"/>
    <property type="match status" value="1"/>
</dbReference>
<dbReference type="OrthoDB" id="10013407at2759"/>
<evidence type="ECO:0000259" key="7">
    <source>
        <dbReference type="Pfam" id="PF04389"/>
    </source>
</evidence>
<dbReference type="InterPro" id="IPR045175">
    <property type="entry name" value="M28_fam"/>
</dbReference>
<evidence type="ECO:0000256" key="6">
    <source>
        <dbReference type="RuleBase" id="RU361240"/>
    </source>
</evidence>
<accession>A0A9P6PN42</accession>
<proteinExistence type="inferred from homology"/>
<dbReference type="AlphaFoldDB" id="A0A9P6PN42"/>
<keyword evidence="5 6" id="KW-0862">Zinc</keyword>
<dbReference type="Pfam" id="PF04389">
    <property type="entry name" value="Peptidase_M28"/>
    <property type="match status" value="1"/>
</dbReference>
<dbReference type="SUPFAM" id="SSF53187">
    <property type="entry name" value="Zn-dependent exopeptidases"/>
    <property type="match status" value="1"/>
</dbReference>
<comment type="similarity">
    <text evidence="2">Belongs to the peptidase M28 family. M28B subfamily.</text>
</comment>
<dbReference type="EMBL" id="JAAAJA010000688">
    <property type="protein sequence ID" value="KAG0250414.1"/>
    <property type="molecule type" value="Genomic_DNA"/>
</dbReference>
<evidence type="ECO:0000256" key="3">
    <source>
        <dbReference type="ARBA" id="ARBA00022670"/>
    </source>
</evidence>
<dbReference type="EC" id="3.4.-.-" evidence="6"/>
<reference evidence="8" key="1">
    <citation type="journal article" date="2020" name="Fungal Divers.">
        <title>Resolving the Mortierellaceae phylogeny through synthesis of multi-gene phylogenetics and phylogenomics.</title>
        <authorList>
            <person name="Vandepol N."/>
            <person name="Liber J."/>
            <person name="Desiro A."/>
            <person name="Na H."/>
            <person name="Kennedy M."/>
            <person name="Barry K."/>
            <person name="Grigoriev I.V."/>
            <person name="Miller A.N."/>
            <person name="O'Donnell K."/>
            <person name="Stajich J.E."/>
            <person name="Bonito G."/>
        </authorList>
    </citation>
    <scope>NUCLEOTIDE SEQUENCE</scope>
    <source>
        <strain evidence="8">KOD948</strain>
    </source>
</reference>
<dbReference type="GO" id="GO:0008235">
    <property type="term" value="F:metalloexopeptidase activity"/>
    <property type="evidence" value="ECO:0007669"/>
    <property type="project" value="InterPro"/>
</dbReference>
<dbReference type="PANTHER" id="PTHR12147:SF26">
    <property type="entry name" value="PEPTIDASE M28 DOMAIN-CONTAINING PROTEIN"/>
    <property type="match status" value="1"/>
</dbReference>
<keyword evidence="3 6" id="KW-0645">Protease</keyword>
<feature type="domain" description="Peptidase M28" evidence="7">
    <location>
        <begin position="283"/>
        <end position="465"/>
    </location>
</feature>
<dbReference type="Gene3D" id="3.40.630.10">
    <property type="entry name" value="Zn peptidases"/>
    <property type="match status" value="1"/>
</dbReference>
<dbReference type="GO" id="GO:0046872">
    <property type="term" value="F:metal ion binding"/>
    <property type="evidence" value="ECO:0007669"/>
    <property type="project" value="UniProtKB-KW"/>
</dbReference>
<evidence type="ECO:0000256" key="4">
    <source>
        <dbReference type="ARBA" id="ARBA00022801"/>
    </source>
</evidence>
<evidence type="ECO:0000256" key="1">
    <source>
        <dbReference type="ARBA" id="ARBA00001947"/>
    </source>
</evidence>
<keyword evidence="6" id="KW-0732">Signal</keyword>
<keyword evidence="6" id="KW-0479">Metal-binding</keyword>
<evidence type="ECO:0000313" key="8">
    <source>
        <dbReference type="EMBL" id="KAG0250414.1"/>
    </source>
</evidence>
<comment type="caution">
    <text evidence="8">The sequence shown here is derived from an EMBL/GenBank/DDBJ whole genome shotgun (WGS) entry which is preliminary data.</text>
</comment>